<feature type="region of interest" description="Disordered" evidence="1">
    <location>
        <begin position="218"/>
        <end position="274"/>
    </location>
</feature>
<dbReference type="RefSeq" id="WP_257718061.1">
    <property type="nucleotide sequence ID" value="NZ_JANJOU010000020.1"/>
</dbReference>
<feature type="region of interest" description="Disordered" evidence="1">
    <location>
        <begin position="324"/>
        <end position="352"/>
    </location>
</feature>
<accession>A0ABT1X8H3</accession>
<organism evidence="2 3">
    <name type="scientific">Roseomonas populi</name>
    <dbReference type="NCBI Taxonomy" id="3121582"/>
    <lineage>
        <taxon>Bacteria</taxon>
        <taxon>Pseudomonadati</taxon>
        <taxon>Pseudomonadota</taxon>
        <taxon>Alphaproteobacteria</taxon>
        <taxon>Acetobacterales</taxon>
        <taxon>Roseomonadaceae</taxon>
        <taxon>Roseomonas</taxon>
    </lineage>
</organism>
<dbReference type="SUPFAM" id="SSF81901">
    <property type="entry name" value="HCP-like"/>
    <property type="match status" value="1"/>
</dbReference>
<proteinExistence type="predicted"/>
<protein>
    <recommendedName>
        <fullName evidence="4">Sel1 repeat family protein</fullName>
    </recommendedName>
</protein>
<dbReference type="EMBL" id="JANJOU010000020">
    <property type="protein sequence ID" value="MCR0984410.1"/>
    <property type="molecule type" value="Genomic_DNA"/>
</dbReference>
<dbReference type="Proteomes" id="UP001524642">
    <property type="component" value="Unassembled WGS sequence"/>
</dbReference>
<evidence type="ECO:0000256" key="1">
    <source>
        <dbReference type="SAM" id="MobiDB-lite"/>
    </source>
</evidence>
<evidence type="ECO:0000313" key="2">
    <source>
        <dbReference type="EMBL" id="MCR0984410.1"/>
    </source>
</evidence>
<comment type="caution">
    <text evidence="2">The sequence shown here is derived from an EMBL/GenBank/DDBJ whole genome shotgun (WGS) entry which is preliminary data.</text>
</comment>
<name>A0ABT1X8H3_9PROT</name>
<reference evidence="2 3" key="1">
    <citation type="submission" date="2022-06" db="EMBL/GenBank/DDBJ databases">
        <title>Roseomonas CN29.</title>
        <authorList>
            <person name="Cheng Y."/>
            <person name="He X."/>
        </authorList>
    </citation>
    <scope>NUCLEOTIDE SEQUENCE [LARGE SCALE GENOMIC DNA]</scope>
    <source>
        <strain evidence="2 3">CN29</strain>
    </source>
</reference>
<evidence type="ECO:0008006" key="4">
    <source>
        <dbReference type="Google" id="ProtNLM"/>
    </source>
</evidence>
<evidence type="ECO:0000313" key="3">
    <source>
        <dbReference type="Proteomes" id="UP001524642"/>
    </source>
</evidence>
<dbReference type="InterPro" id="IPR011990">
    <property type="entry name" value="TPR-like_helical_dom_sf"/>
</dbReference>
<gene>
    <name evidence="2" type="ORF">NRP21_20340</name>
</gene>
<keyword evidence="3" id="KW-1185">Reference proteome</keyword>
<sequence length="543" mass="56770">MTSDTLHDAALHDPLLEAWSGDVLPYARLRGEDGSPQGVLHCALLHRDYGVALLDLAPDEKLDAAERFSRLHRYLYPDQPVPPVVYRSLSPMDLWRLTIILDSAFALEPPLKESGPDWMERARELLAGEPEPQAEAEQPELPPLAMPARIEVPVPESDPPDARSEAGAGETVVPAIPRRRLSALLLLPALAAVTLLAALPWLRAPRPDAGVTAVGTAPPRAEPVQSLAMKEPTPGQDEVQNGEVPPEEPPAVPAAMRPAGRAPGETDGMGDGPAPEKVGPRLTALPALAVPPPPPLPPLEPVLSAPAGPMAELLAPSLEMAAAPAAPEAERPTLPPVPDAAPAWPASPPNVEAQPPVLGSLRLPTIPVLAPAPRPEPDTPPLPQALSLVVVPPQPVGAAAPAEIVLAAPPPAPAAPPLPDEAIRAETPGEEIRPEARAEPAAPPAGSDPALLQLLLRRGDALLALGDVSAARLFYERAAMAGSSPAAVAMARTYDPAILAELGVRGLRPERDAAIAWYRRAVALGGKEAIGPLERLETQGMVR</sequence>
<feature type="compositionally biased region" description="Low complexity" evidence="1">
    <location>
        <begin position="253"/>
        <end position="265"/>
    </location>
</feature>
<dbReference type="Gene3D" id="1.25.40.10">
    <property type="entry name" value="Tetratricopeptide repeat domain"/>
    <property type="match status" value="1"/>
</dbReference>